<reference evidence="1 2" key="1">
    <citation type="journal article" date="2014" name="PLoS Genet.">
        <title>Analysis of the Phlebiopsis gigantea genome, transcriptome and secretome provides insight into its pioneer colonization strategies of wood.</title>
        <authorList>
            <person name="Hori C."/>
            <person name="Ishida T."/>
            <person name="Igarashi K."/>
            <person name="Samejima M."/>
            <person name="Suzuki H."/>
            <person name="Master E."/>
            <person name="Ferreira P."/>
            <person name="Ruiz-Duenas F.J."/>
            <person name="Held B."/>
            <person name="Canessa P."/>
            <person name="Larrondo L.F."/>
            <person name="Schmoll M."/>
            <person name="Druzhinina I.S."/>
            <person name="Kubicek C.P."/>
            <person name="Gaskell J.A."/>
            <person name="Kersten P."/>
            <person name="St John F."/>
            <person name="Glasner J."/>
            <person name="Sabat G."/>
            <person name="Splinter BonDurant S."/>
            <person name="Syed K."/>
            <person name="Yadav J."/>
            <person name="Mgbeahuruike A.C."/>
            <person name="Kovalchuk A."/>
            <person name="Asiegbu F.O."/>
            <person name="Lackner G."/>
            <person name="Hoffmeister D."/>
            <person name="Rencoret J."/>
            <person name="Gutierrez A."/>
            <person name="Sun H."/>
            <person name="Lindquist E."/>
            <person name="Barry K."/>
            <person name="Riley R."/>
            <person name="Grigoriev I.V."/>
            <person name="Henrissat B."/>
            <person name="Kues U."/>
            <person name="Berka R.M."/>
            <person name="Martinez A.T."/>
            <person name="Covert S.F."/>
            <person name="Blanchette R.A."/>
            <person name="Cullen D."/>
        </authorList>
    </citation>
    <scope>NUCLEOTIDE SEQUENCE [LARGE SCALE GENOMIC DNA]</scope>
    <source>
        <strain evidence="1 2">11061_1 CR5-6</strain>
    </source>
</reference>
<dbReference type="AlphaFoldDB" id="A0A0C3NLK3"/>
<dbReference type="HOGENOM" id="CLU_403666_0_0_1"/>
<dbReference type="EMBL" id="KN840531">
    <property type="protein sequence ID" value="KIP05899.1"/>
    <property type="molecule type" value="Genomic_DNA"/>
</dbReference>
<proteinExistence type="predicted"/>
<evidence type="ECO:0000313" key="2">
    <source>
        <dbReference type="Proteomes" id="UP000053257"/>
    </source>
</evidence>
<keyword evidence="2" id="KW-1185">Reference proteome</keyword>
<gene>
    <name evidence="1" type="ORF">PHLGIDRAFT_517210</name>
</gene>
<sequence>TNKQLLLLAADGINLNAPPSSKDYISTRILSAAIHPILNSPLASEISPTSAMSTSFLTSFAGILSSVLSLPPDRPPAVALDLDVLEVILDFVQGDGPFDFCHPERRTVLALALTNKAYTYTCLARLWRNIPNLWVLDRVLDTEHGKAWLEEIIHGRNQNDEPVVSVACGGVLGDAGTRMCTYLSMINRLGWHWYNGSLLSALNALIAQHQDDRSPLDLFPSLRYIDWVDGRQNVPWVAVFARPERMRCLSLAYNAECETVLVGSQHTRYVARLLRFLHERNIFPQSLAITFFGPLQQNGHPVDWASLSAEFAGAIQGLVPLHHELTELAVYPSALQPPHIRESPGIPVLRNLTTLGFELHDAPDPAALSLPVLRVLEVRFVAPQPSCVDFMRTLDCPNLGSLCVLFGVSGSWDAAVQHRIASGAGQASDTPTQIFVDGIRCSNYFHTVHSFELTPPGTRHRRMESALVDAVLQHPLPNVVSLALDTTRYRQRSLSFVPALHAAYPHLESLRVSRPPHTRAHAAVRHPVSATLEDVQLLVAGLPRLTTLRMAFSPSGLHGRWTLARPPGVSVRRCGTLTDWDVLDARLCMCRCDELKARLLSEHLRRTWWDNHLEERLESVAMHIRGAFPLLARMSGGGSCEVHAGRWQVVFDRVARGLEEALSEDLDRGVMDLVLFLTDWSL</sequence>
<feature type="non-terminal residue" evidence="1">
    <location>
        <position position="1"/>
    </location>
</feature>
<protein>
    <submittedName>
        <fullName evidence="1">Uncharacterized protein</fullName>
    </submittedName>
</protein>
<dbReference type="Proteomes" id="UP000053257">
    <property type="component" value="Unassembled WGS sequence"/>
</dbReference>
<accession>A0A0C3NLK3</accession>
<organism evidence="1 2">
    <name type="scientific">Phlebiopsis gigantea (strain 11061_1 CR5-6)</name>
    <name type="common">White-rot fungus</name>
    <name type="synonym">Peniophora gigantea</name>
    <dbReference type="NCBI Taxonomy" id="745531"/>
    <lineage>
        <taxon>Eukaryota</taxon>
        <taxon>Fungi</taxon>
        <taxon>Dikarya</taxon>
        <taxon>Basidiomycota</taxon>
        <taxon>Agaricomycotina</taxon>
        <taxon>Agaricomycetes</taxon>
        <taxon>Polyporales</taxon>
        <taxon>Phanerochaetaceae</taxon>
        <taxon>Phlebiopsis</taxon>
    </lineage>
</organism>
<evidence type="ECO:0000313" key="1">
    <source>
        <dbReference type="EMBL" id="KIP05899.1"/>
    </source>
</evidence>
<name>A0A0C3NLK3_PHLG1</name>